<feature type="compositionally biased region" description="Low complexity" evidence="1">
    <location>
        <begin position="1"/>
        <end position="26"/>
    </location>
</feature>
<dbReference type="EMBL" id="HG735677">
    <property type="protein sequence ID" value="CDJ36262.1"/>
    <property type="molecule type" value="Genomic_DNA"/>
</dbReference>
<reference evidence="2" key="1">
    <citation type="submission" date="2013-10" db="EMBL/GenBank/DDBJ databases">
        <title>Genomic analysis of the causative agents of coccidiosis in chickens.</title>
        <authorList>
            <person name="Reid A.J."/>
            <person name="Blake D."/>
            <person name="Billington K."/>
            <person name="Browne H."/>
            <person name="Dunn M."/>
            <person name="Hung S."/>
            <person name="Kawahara F."/>
            <person name="Miranda-Saavedra D."/>
            <person name="Mourier T."/>
            <person name="Nagra H."/>
            <person name="Otto T.D."/>
            <person name="Rawlings N."/>
            <person name="Sanchez A."/>
            <person name="Sanders M."/>
            <person name="Subramaniam C."/>
            <person name="Tay Y."/>
            <person name="Dear P."/>
            <person name="Doerig C."/>
            <person name="Gruber A."/>
            <person name="Parkinson J."/>
            <person name="Shirley M."/>
            <person name="Wan K.L."/>
            <person name="Berriman M."/>
            <person name="Tomley F."/>
            <person name="Pain A."/>
        </authorList>
    </citation>
    <scope>NUCLEOTIDE SEQUENCE [LARGE SCALE GENOMIC DNA]</scope>
    <source>
        <strain evidence="2">Houghton</strain>
    </source>
</reference>
<evidence type="ECO:0000313" key="2">
    <source>
        <dbReference type="EMBL" id="CDJ36262.1"/>
    </source>
</evidence>
<dbReference type="GeneID" id="60403793"/>
<gene>
    <name evidence="2" type="ORF">EMH_0011420</name>
</gene>
<evidence type="ECO:0000313" key="3">
    <source>
        <dbReference type="Proteomes" id="UP000030744"/>
    </source>
</evidence>
<evidence type="ECO:0000256" key="1">
    <source>
        <dbReference type="SAM" id="MobiDB-lite"/>
    </source>
</evidence>
<feature type="compositionally biased region" description="Basic and acidic residues" evidence="1">
    <location>
        <begin position="32"/>
        <end position="49"/>
    </location>
</feature>
<feature type="region of interest" description="Disordered" evidence="1">
    <location>
        <begin position="1"/>
        <end position="49"/>
    </location>
</feature>
<dbReference type="AlphaFoldDB" id="U6KJ06"/>
<dbReference type="RefSeq" id="XP_037878551.1">
    <property type="nucleotide sequence ID" value="XM_038022697.1"/>
</dbReference>
<dbReference type="VEuPathDB" id="ToxoDB:EMH_0011420"/>
<dbReference type="Proteomes" id="UP000030744">
    <property type="component" value="Unassembled WGS sequence"/>
</dbReference>
<reference evidence="2" key="2">
    <citation type="submission" date="2013-10" db="EMBL/GenBank/DDBJ databases">
        <authorList>
            <person name="Aslett M."/>
        </authorList>
    </citation>
    <scope>NUCLEOTIDE SEQUENCE [LARGE SCALE GENOMIC DNA]</scope>
    <source>
        <strain evidence="2">Houghton</strain>
    </source>
</reference>
<keyword evidence="3" id="KW-1185">Reference proteome</keyword>
<sequence length="71" mass="8077">MRGNSGSDGSNSSNELGGSRSSNSGNEFGVEEQEKQQRLHREQHDDSVVEELKQYDARRFVRQDEQHIQGE</sequence>
<organism evidence="2 3">
    <name type="scientific">Eimeria mitis</name>
    <dbReference type="NCBI Taxonomy" id="44415"/>
    <lineage>
        <taxon>Eukaryota</taxon>
        <taxon>Sar</taxon>
        <taxon>Alveolata</taxon>
        <taxon>Apicomplexa</taxon>
        <taxon>Conoidasida</taxon>
        <taxon>Coccidia</taxon>
        <taxon>Eucoccidiorida</taxon>
        <taxon>Eimeriorina</taxon>
        <taxon>Eimeriidae</taxon>
        <taxon>Eimeria</taxon>
    </lineage>
</organism>
<proteinExistence type="predicted"/>
<name>U6KJ06_9EIME</name>
<accession>U6KJ06</accession>
<protein>
    <submittedName>
        <fullName evidence="2">Uncharacterized protein</fullName>
    </submittedName>
</protein>